<proteinExistence type="predicted"/>
<reference evidence="1 2" key="1">
    <citation type="submission" date="2024-04" db="EMBL/GenBank/DDBJ databases">
        <title>Genome assembly C_amara_ONT_v2.</title>
        <authorList>
            <person name="Yant L."/>
            <person name="Moore C."/>
            <person name="Slenker M."/>
        </authorList>
    </citation>
    <scope>NUCLEOTIDE SEQUENCE [LARGE SCALE GENOMIC DNA]</scope>
    <source>
        <tissue evidence="1">Leaf</tissue>
    </source>
</reference>
<accession>A0ABD1C8T4</accession>
<evidence type="ECO:0000313" key="2">
    <source>
        <dbReference type="Proteomes" id="UP001558713"/>
    </source>
</evidence>
<dbReference type="AlphaFoldDB" id="A0ABD1C8T4"/>
<dbReference type="InterPro" id="IPR037239">
    <property type="entry name" value="OSBP_sf"/>
</dbReference>
<gene>
    <name evidence="1" type="ORF">V5N11_019571</name>
</gene>
<protein>
    <submittedName>
        <fullName evidence="1">Oxysterol-binding protein-related protein 2A</fullName>
    </submittedName>
</protein>
<comment type="caution">
    <text evidence="1">The sequence shown here is derived from an EMBL/GenBank/DDBJ whole genome shotgun (WGS) entry which is preliminary data.</text>
</comment>
<dbReference type="PANTHER" id="PTHR10972">
    <property type="entry name" value="OXYSTEROL-BINDING PROTEIN-RELATED"/>
    <property type="match status" value="1"/>
</dbReference>
<name>A0ABD1C8T4_CARAN</name>
<dbReference type="SUPFAM" id="SSF144000">
    <property type="entry name" value="Oxysterol-binding protein-like"/>
    <property type="match status" value="2"/>
</dbReference>
<organism evidence="1 2">
    <name type="scientific">Cardamine amara subsp. amara</name>
    <dbReference type="NCBI Taxonomy" id="228776"/>
    <lineage>
        <taxon>Eukaryota</taxon>
        <taxon>Viridiplantae</taxon>
        <taxon>Streptophyta</taxon>
        <taxon>Embryophyta</taxon>
        <taxon>Tracheophyta</taxon>
        <taxon>Spermatophyta</taxon>
        <taxon>Magnoliopsida</taxon>
        <taxon>eudicotyledons</taxon>
        <taxon>Gunneridae</taxon>
        <taxon>Pentapetalae</taxon>
        <taxon>rosids</taxon>
        <taxon>malvids</taxon>
        <taxon>Brassicales</taxon>
        <taxon>Brassicaceae</taxon>
        <taxon>Cardamineae</taxon>
        <taxon>Cardamine</taxon>
    </lineage>
</organism>
<dbReference type="Pfam" id="PF01237">
    <property type="entry name" value="Oxysterol_BP"/>
    <property type="match status" value="2"/>
</dbReference>
<keyword evidence="2" id="KW-1185">Reference proteome</keyword>
<sequence length="136" mass="15504">MSIPSMKQRSTSMNLNVGSASNLSNSGCTYMKRKTKLPDIAEKEKADNLWSMIKDNVGKDLTRVYLPMYFNEPISRGQIDKEKSVNIWSMIKDNTGKYLTKVCLHVYFNEPSSLQKCFKDLEYSCLLDQVLECGKG</sequence>
<dbReference type="InterPro" id="IPR000648">
    <property type="entry name" value="Oxysterol-bd"/>
</dbReference>
<dbReference type="Proteomes" id="UP001558713">
    <property type="component" value="Unassembled WGS sequence"/>
</dbReference>
<dbReference type="PANTHER" id="PTHR10972:SF96">
    <property type="entry name" value="OXYSTEROL-BINDING PROTEIN-RELATED PROTEIN 1A-RELATED"/>
    <property type="match status" value="1"/>
</dbReference>
<dbReference type="EMBL" id="JBANAX010000016">
    <property type="protein sequence ID" value="KAL1225887.1"/>
    <property type="molecule type" value="Genomic_DNA"/>
</dbReference>
<evidence type="ECO:0000313" key="1">
    <source>
        <dbReference type="EMBL" id="KAL1225887.1"/>
    </source>
</evidence>